<name>A0A6M3LQM8_9ZZZZ</name>
<gene>
    <name evidence="1" type="ORF">MM415A04606_0009</name>
    <name evidence="2" type="ORF">MM415B06107_0007</name>
</gene>
<evidence type="ECO:0000313" key="2">
    <source>
        <dbReference type="EMBL" id="QJA97576.1"/>
    </source>
</evidence>
<organism evidence="2">
    <name type="scientific">viral metagenome</name>
    <dbReference type="NCBI Taxonomy" id="1070528"/>
    <lineage>
        <taxon>unclassified sequences</taxon>
        <taxon>metagenomes</taxon>
        <taxon>organismal metagenomes</taxon>
    </lineage>
</organism>
<dbReference type="AlphaFoldDB" id="A0A6M3LQM8"/>
<protein>
    <submittedName>
        <fullName evidence="2">Uncharacterized protein</fullName>
    </submittedName>
</protein>
<evidence type="ECO:0000313" key="1">
    <source>
        <dbReference type="EMBL" id="QJA69431.1"/>
    </source>
</evidence>
<proteinExistence type="predicted"/>
<reference evidence="2" key="1">
    <citation type="submission" date="2020-03" db="EMBL/GenBank/DDBJ databases">
        <title>The deep terrestrial virosphere.</title>
        <authorList>
            <person name="Holmfeldt K."/>
            <person name="Nilsson E."/>
            <person name="Simone D."/>
            <person name="Lopez-Fernandez M."/>
            <person name="Wu X."/>
            <person name="de Brujin I."/>
            <person name="Lundin D."/>
            <person name="Andersson A."/>
            <person name="Bertilsson S."/>
            <person name="Dopson M."/>
        </authorList>
    </citation>
    <scope>NUCLEOTIDE SEQUENCE</scope>
    <source>
        <strain evidence="1">MM415A04606</strain>
        <strain evidence="2">MM415B06107</strain>
    </source>
</reference>
<dbReference type="EMBL" id="MT143506">
    <property type="protein sequence ID" value="QJA97576.1"/>
    <property type="molecule type" value="Genomic_DNA"/>
</dbReference>
<accession>A0A6M3LQM8</accession>
<sequence length="67" mass="7394">MKPKVNDKGETKVTMSVTDRQKLAAAAGILKELSFFAHGSVKFDDLEAACDRVTELVRVETHTFTPL</sequence>
<dbReference type="EMBL" id="MT141705">
    <property type="protein sequence ID" value="QJA69431.1"/>
    <property type="molecule type" value="Genomic_DNA"/>
</dbReference>